<gene>
    <name evidence="1" type="ordered locus">MYSTI_00464</name>
</gene>
<dbReference type="OrthoDB" id="9801450at2"/>
<dbReference type="Pfam" id="PF05717">
    <property type="entry name" value="TnpB_IS66"/>
    <property type="match status" value="1"/>
</dbReference>
<accession>L7U5Q5</accession>
<dbReference type="EMBL" id="CP004025">
    <property type="protein sequence ID" value="AGC41814.1"/>
    <property type="molecule type" value="Genomic_DNA"/>
</dbReference>
<keyword evidence="2" id="KW-1185">Reference proteome</keyword>
<dbReference type="AlphaFoldDB" id="L7U5Q5"/>
<dbReference type="RefSeq" id="WP_015346077.1">
    <property type="nucleotide sequence ID" value="NC_020126.1"/>
</dbReference>
<dbReference type="HOGENOM" id="CLU_128110_0_2_7"/>
<organism evidence="1 2">
    <name type="scientific">Myxococcus stipitatus (strain DSM 14675 / JCM 12634 / Mx s8)</name>
    <dbReference type="NCBI Taxonomy" id="1278073"/>
    <lineage>
        <taxon>Bacteria</taxon>
        <taxon>Pseudomonadati</taxon>
        <taxon>Myxococcota</taxon>
        <taxon>Myxococcia</taxon>
        <taxon>Myxococcales</taxon>
        <taxon>Cystobacterineae</taxon>
        <taxon>Myxococcaceae</taxon>
        <taxon>Myxococcus</taxon>
    </lineage>
</organism>
<dbReference type="eggNOG" id="COG3436">
    <property type="taxonomic scope" value="Bacteria"/>
</dbReference>
<dbReference type="PANTHER" id="PTHR36455:SF1">
    <property type="entry name" value="BLR8292 PROTEIN"/>
    <property type="match status" value="1"/>
</dbReference>
<sequence length="159" mass="17477">MFTLPASVRVVLATEAVDMRKSIEGLMALVKSGRGEDVYSGHLFAFVSRRGDRIKVLTWSRGGLVLLYKRMETGRFRLPKVDADASAVHLDAARVRVLVPALACQQGAAHGVLFHRTQSFGTLECKAQRSICARNPEPLILPSPFIEPRGNKPGTNSRH</sequence>
<dbReference type="PANTHER" id="PTHR36455">
    <property type="match status" value="1"/>
</dbReference>
<dbReference type="KEGG" id="msd:MYSTI_00464"/>
<dbReference type="STRING" id="1278073.MYSTI_00464"/>
<dbReference type="NCBIfam" id="NF033819">
    <property type="entry name" value="IS66_TnpB"/>
    <property type="match status" value="1"/>
</dbReference>
<reference evidence="1 2" key="1">
    <citation type="journal article" date="2013" name="Genome Announc.">
        <title>Complete genome sequence of Myxococcus stipitatus strain DSM 14675, a fruiting myxobacterium.</title>
        <authorList>
            <person name="Huntley S."/>
            <person name="Kneip S."/>
            <person name="Treuner-Lange A."/>
            <person name="Sogaard-Andersen L."/>
        </authorList>
    </citation>
    <scope>NUCLEOTIDE SEQUENCE [LARGE SCALE GENOMIC DNA]</scope>
    <source>
        <strain evidence="2">DSM 14675 / JCM 12634 / Mx s8</strain>
    </source>
</reference>
<evidence type="ECO:0000313" key="2">
    <source>
        <dbReference type="Proteomes" id="UP000011131"/>
    </source>
</evidence>
<dbReference type="Proteomes" id="UP000011131">
    <property type="component" value="Chromosome"/>
</dbReference>
<name>L7U5Q5_MYXSD</name>
<protein>
    <submittedName>
        <fullName evidence="1">IS66 family transposase Orf1</fullName>
    </submittedName>
</protein>
<proteinExistence type="predicted"/>
<dbReference type="PATRIC" id="fig|1278073.3.peg.482"/>
<evidence type="ECO:0000313" key="1">
    <source>
        <dbReference type="EMBL" id="AGC41814.1"/>
    </source>
</evidence>
<dbReference type="InterPro" id="IPR008878">
    <property type="entry name" value="Transposase_IS66_Orf2"/>
</dbReference>